<protein>
    <recommendedName>
        <fullName evidence="1">Enoyl reductase (ER) domain-containing protein</fullName>
    </recommendedName>
</protein>
<feature type="domain" description="Enoyl reductase (ER)" evidence="1">
    <location>
        <begin position="17"/>
        <end position="327"/>
    </location>
</feature>
<accession>A0A2N9HSM8</accession>
<dbReference type="Pfam" id="PF13602">
    <property type="entry name" value="ADH_zinc_N_2"/>
    <property type="match status" value="1"/>
</dbReference>
<name>A0A2N9HSM8_FAGSY</name>
<dbReference type="InterPro" id="IPR052733">
    <property type="entry name" value="Chloroplast_QOR"/>
</dbReference>
<dbReference type="Pfam" id="PF08240">
    <property type="entry name" value="ADH_N"/>
    <property type="match status" value="1"/>
</dbReference>
<gene>
    <name evidence="2" type="ORF">FSB_LOCUS42910</name>
</gene>
<evidence type="ECO:0000259" key="1">
    <source>
        <dbReference type="SMART" id="SM00829"/>
    </source>
</evidence>
<dbReference type="SUPFAM" id="SSF50129">
    <property type="entry name" value="GroES-like"/>
    <property type="match status" value="1"/>
</dbReference>
<dbReference type="SUPFAM" id="SSF51735">
    <property type="entry name" value="NAD(P)-binding Rossmann-fold domains"/>
    <property type="match status" value="1"/>
</dbReference>
<dbReference type="AlphaFoldDB" id="A0A2N9HSM8"/>
<reference evidence="2" key="1">
    <citation type="submission" date="2018-02" db="EMBL/GenBank/DDBJ databases">
        <authorList>
            <person name="Cohen D.B."/>
            <person name="Kent A.D."/>
        </authorList>
    </citation>
    <scope>NUCLEOTIDE SEQUENCE</scope>
</reference>
<dbReference type="GO" id="GO:0016491">
    <property type="term" value="F:oxidoreductase activity"/>
    <property type="evidence" value="ECO:0007669"/>
    <property type="project" value="InterPro"/>
</dbReference>
<dbReference type="CDD" id="cd08267">
    <property type="entry name" value="MDR1"/>
    <property type="match status" value="1"/>
</dbReference>
<dbReference type="EMBL" id="OIVN01004024">
    <property type="protein sequence ID" value="SPD15028.1"/>
    <property type="molecule type" value="Genomic_DNA"/>
</dbReference>
<dbReference type="Gene3D" id="3.90.180.10">
    <property type="entry name" value="Medium-chain alcohol dehydrogenases, catalytic domain"/>
    <property type="match status" value="1"/>
</dbReference>
<organism evidence="2">
    <name type="scientific">Fagus sylvatica</name>
    <name type="common">Beechnut</name>
    <dbReference type="NCBI Taxonomy" id="28930"/>
    <lineage>
        <taxon>Eukaryota</taxon>
        <taxon>Viridiplantae</taxon>
        <taxon>Streptophyta</taxon>
        <taxon>Embryophyta</taxon>
        <taxon>Tracheophyta</taxon>
        <taxon>Spermatophyta</taxon>
        <taxon>Magnoliopsida</taxon>
        <taxon>eudicotyledons</taxon>
        <taxon>Gunneridae</taxon>
        <taxon>Pentapetalae</taxon>
        <taxon>rosids</taxon>
        <taxon>fabids</taxon>
        <taxon>Fagales</taxon>
        <taxon>Fagaceae</taxon>
        <taxon>Fagus</taxon>
    </lineage>
</organism>
<dbReference type="InterPro" id="IPR011032">
    <property type="entry name" value="GroES-like_sf"/>
</dbReference>
<proteinExistence type="predicted"/>
<dbReference type="InterPro" id="IPR013154">
    <property type="entry name" value="ADH-like_N"/>
</dbReference>
<dbReference type="InterPro" id="IPR020843">
    <property type="entry name" value="ER"/>
</dbReference>
<dbReference type="InterPro" id="IPR036291">
    <property type="entry name" value="NAD(P)-bd_dom_sf"/>
</dbReference>
<sequence>MAGKLMKAVQYNGYGKGPDGLQHVEVPVPIPKKDEVLLKLEAASLNPFDWKVQKGMLRPFLPRKFPHIPASDVAGEVMEVGPGVKNFKAGDKVVAVVNPLNGGGLAEFALTKENLTVPRPSEVSAAKVVGLPIAGLTAHQAITQSAGVKLDGSSKKTNILITAASGGVGHYAVQLAKLGNTHVTATCGARNIELVKSLGADEVLDYKTPDGAALRSPSGRKYDAVIHCATGIPWSTFEPNLSTNGKVIDITPGPSALVTFALKKLTLSKKQLLPLLLIPKGENLQYLVNLVKEGKLKTVIDSNYPLDKAKDAWAKSIDGHATGKIIVEP</sequence>
<dbReference type="SMART" id="SM00829">
    <property type="entry name" value="PKS_ER"/>
    <property type="match status" value="1"/>
</dbReference>
<dbReference type="PANTHER" id="PTHR44013">
    <property type="entry name" value="ZINC-TYPE ALCOHOL DEHYDROGENASE-LIKE PROTEIN C16A3.02C"/>
    <property type="match status" value="1"/>
</dbReference>
<evidence type="ECO:0000313" key="2">
    <source>
        <dbReference type="EMBL" id="SPD15028.1"/>
    </source>
</evidence>
<dbReference type="Gene3D" id="3.40.50.720">
    <property type="entry name" value="NAD(P)-binding Rossmann-like Domain"/>
    <property type="match status" value="1"/>
</dbReference>
<dbReference type="PANTHER" id="PTHR44013:SF1">
    <property type="entry name" value="ZINC-TYPE ALCOHOL DEHYDROGENASE-LIKE PROTEIN C16A3.02C"/>
    <property type="match status" value="1"/>
</dbReference>